<name>A0A2P5HE55_DIAHE</name>
<dbReference type="InParanoid" id="A0A2P5HE55"/>
<gene>
    <name evidence="2" type="ORF">DHEL01_v213079</name>
</gene>
<protein>
    <submittedName>
        <fullName evidence="2">Uncharacterized protein</fullName>
    </submittedName>
</protein>
<dbReference type="Proteomes" id="UP000094444">
    <property type="component" value="Unassembled WGS sequence"/>
</dbReference>
<organism evidence="2 3">
    <name type="scientific">Diaporthe helianthi</name>
    <dbReference type="NCBI Taxonomy" id="158607"/>
    <lineage>
        <taxon>Eukaryota</taxon>
        <taxon>Fungi</taxon>
        <taxon>Dikarya</taxon>
        <taxon>Ascomycota</taxon>
        <taxon>Pezizomycotina</taxon>
        <taxon>Sordariomycetes</taxon>
        <taxon>Sordariomycetidae</taxon>
        <taxon>Diaporthales</taxon>
        <taxon>Diaporthaceae</taxon>
        <taxon>Diaporthe</taxon>
    </lineage>
</organism>
<keyword evidence="3" id="KW-1185">Reference proteome</keyword>
<feature type="chain" id="PRO_5015203361" evidence="1">
    <location>
        <begin position="27"/>
        <end position="80"/>
    </location>
</feature>
<comment type="caution">
    <text evidence="2">The sequence shown here is derived from an EMBL/GenBank/DDBJ whole genome shotgun (WGS) entry which is preliminary data.</text>
</comment>
<proteinExistence type="predicted"/>
<evidence type="ECO:0000313" key="3">
    <source>
        <dbReference type="Proteomes" id="UP000094444"/>
    </source>
</evidence>
<feature type="signal peptide" evidence="1">
    <location>
        <begin position="1"/>
        <end position="26"/>
    </location>
</feature>
<accession>A0A2P5HE55</accession>
<evidence type="ECO:0000256" key="1">
    <source>
        <dbReference type="SAM" id="SignalP"/>
    </source>
</evidence>
<keyword evidence="1" id="KW-0732">Signal</keyword>
<reference evidence="2" key="1">
    <citation type="submission" date="2017-09" db="EMBL/GenBank/DDBJ databases">
        <title>Polyketide synthases of a Diaporthe helianthi virulent isolate.</title>
        <authorList>
            <person name="Baroncelli R."/>
        </authorList>
    </citation>
    <scope>NUCLEOTIDE SEQUENCE [LARGE SCALE GENOMIC DNA]</scope>
    <source>
        <strain evidence="2">7/96</strain>
    </source>
</reference>
<evidence type="ECO:0000313" key="2">
    <source>
        <dbReference type="EMBL" id="POS68527.1"/>
    </source>
</evidence>
<dbReference type="AlphaFoldDB" id="A0A2P5HE55"/>
<sequence length="80" mass="8672">MYLRNIVTALSFAAMVASMALPQGAAVQVETRDTAWVEGLAQDCVDTCNANGTNNMGCYETCRRCNAFVEDNCTARSLLE</sequence>
<dbReference type="EMBL" id="MAVT02004521">
    <property type="protein sequence ID" value="POS68527.1"/>
    <property type="molecule type" value="Genomic_DNA"/>
</dbReference>